<dbReference type="Proteomes" id="UP001138802">
    <property type="component" value="Unassembled WGS sequence"/>
</dbReference>
<dbReference type="InterPro" id="IPR019734">
    <property type="entry name" value="TPR_rpt"/>
</dbReference>
<dbReference type="Pfam" id="PF14559">
    <property type="entry name" value="TPR_19"/>
    <property type="match status" value="1"/>
</dbReference>
<evidence type="ECO:0000313" key="2">
    <source>
        <dbReference type="EMBL" id="MBK1644960.1"/>
    </source>
</evidence>
<dbReference type="InterPro" id="IPR011990">
    <property type="entry name" value="TPR-like_helical_dom_sf"/>
</dbReference>
<protein>
    <recommendedName>
        <fullName evidence="4">Tetratricopeptide repeat protein</fullName>
    </recommendedName>
</protein>
<dbReference type="PROSITE" id="PS50005">
    <property type="entry name" value="TPR"/>
    <property type="match status" value="1"/>
</dbReference>
<accession>A0A9X1B9D5</accession>
<feature type="repeat" description="TPR" evidence="1">
    <location>
        <begin position="18"/>
        <end position="51"/>
    </location>
</feature>
<dbReference type="AlphaFoldDB" id="A0A9X1B9D5"/>
<sequence length="114" mass="12094">MGMIETGETMLQRGQDSALLRFSLGAEYLKVGQTVAALTHLAEAVRLDPGYSAAWKQYGKALVAAGRPSEAVAAFDQGIAVAQSKGDVQAAKEMAVFRKRAAREHDQTDPGDAT</sequence>
<dbReference type="EMBL" id="NRSD01000008">
    <property type="protein sequence ID" value="MBK1644960.1"/>
    <property type="molecule type" value="Genomic_DNA"/>
</dbReference>
<dbReference type="SUPFAM" id="SSF48452">
    <property type="entry name" value="TPR-like"/>
    <property type="match status" value="1"/>
</dbReference>
<dbReference type="RefSeq" id="WP_200387764.1">
    <property type="nucleotide sequence ID" value="NZ_NRSD01000008.1"/>
</dbReference>
<evidence type="ECO:0000313" key="3">
    <source>
        <dbReference type="Proteomes" id="UP001138802"/>
    </source>
</evidence>
<name>A0A9X1B9D5_9GAMM</name>
<dbReference type="Gene3D" id="1.25.40.10">
    <property type="entry name" value="Tetratricopeptide repeat domain"/>
    <property type="match status" value="1"/>
</dbReference>
<keyword evidence="3" id="KW-1185">Reference proteome</keyword>
<organism evidence="2 3">
    <name type="scientific">Thiocapsa imhoffii</name>
    <dbReference type="NCBI Taxonomy" id="382777"/>
    <lineage>
        <taxon>Bacteria</taxon>
        <taxon>Pseudomonadati</taxon>
        <taxon>Pseudomonadota</taxon>
        <taxon>Gammaproteobacteria</taxon>
        <taxon>Chromatiales</taxon>
        <taxon>Chromatiaceae</taxon>
        <taxon>Thiocapsa</taxon>
    </lineage>
</organism>
<dbReference type="SMART" id="SM00028">
    <property type="entry name" value="TPR"/>
    <property type="match status" value="2"/>
</dbReference>
<gene>
    <name evidence="2" type="ORF">CKO25_09910</name>
</gene>
<keyword evidence="1" id="KW-0802">TPR repeat</keyword>
<proteinExistence type="predicted"/>
<reference evidence="2 3" key="1">
    <citation type="journal article" date="2020" name="Microorganisms">
        <title>Osmotic Adaptation and Compatible Solute Biosynthesis of Phototrophic Bacteria as Revealed from Genome Analyses.</title>
        <authorList>
            <person name="Imhoff J.F."/>
            <person name="Rahn T."/>
            <person name="Kunzel S."/>
            <person name="Keller A."/>
            <person name="Neulinger S.C."/>
        </authorList>
    </citation>
    <scope>NUCLEOTIDE SEQUENCE [LARGE SCALE GENOMIC DNA]</scope>
    <source>
        <strain evidence="2 3">DSM 21303</strain>
    </source>
</reference>
<evidence type="ECO:0008006" key="4">
    <source>
        <dbReference type="Google" id="ProtNLM"/>
    </source>
</evidence>
<evidence type="ECO:0000256" key="1">
    <source>
        <dbReference type="PROSITE-ProRule" id="PRU00339"/>
    </source>
</evidence>
<comment type="caution">
    <text evidence="2">The sequence shown here is derived from an EMBL/GenBank/DDBJ whole genome shotgun (WGS) entry which is preliminary data.</text>
</comment>